<comment type="caution">
    <text evidence="2">The sequence shown here is derived from an EMBL/GenBank/DDBJ whole genome shotgun (WGS) entry which is preliminary data.</text>
</comment>
<keyword evidence="3" id="KW-1185">Reference proteome</keyword>
<dbReference type="Proteomes" id="UP000663880">
    <property type="component" value="Unassembled WGS sequence"/>
</dbReference>
<proteinExistence type="predicted"/>
<evidence type="ECO:0000256" key="1">
    <source>
        <dbReference type="SAM" id="SignalP"/>
    </source>
</evidence>
<reference evidence="2" key="1">
    <citation type="submission" date="2021-02" db="EMBL/GenBank/DDBJ databases">
        <authorList>
            <person name="Steward A R."/>
        </authorList>
    </citation>
    <scope>NUCLEOTIDE SEQUENCE</scope>
</reference>
<feature type="chain" id="PRO_5032915207" evidence="1">
    <location>
        <begin position="18"/>
        <end position="125"/>
    </location>
</feature>
<evidence type="ECO:0000313" key="2">
    <source>
        <dbReference type="EMBL" id="CAF4863172.1"/>
    </source>
</evidence>
<organism evidence="2 3">
    <name type="scientific">Pieris macdunnoughi</name>
    <dbReference type="NCBI Taxonomy" id="345717"/>
    <lineage>
        <taxon>Eukaryota</taxon>
        <taxon>Metazoa</taxon>
        <taxon>Ecdysozoa</taxon>
        <taxon>Arthropoda</taxon>
        <taxon>Hexapoda</taxon>
        <taxon>Insecta</taxon>
        <taxon>Pterygota</taxon>
        <taxon>Neoptera</taxon>
        <taxon>Endopterygota</taxon>
        <taxon>Lepidoptera</taxon>
        <taxon>Glossata</taxon>
        <taxon>Ditrysia</taxon>
        <taxon>Papilionoidea</taxon>
        <taxon>Pieridae</taxon>
        <taxon>Pierinae</taxon>
        <taxon>Pieris</taxon>
    </lineage>
</organism>
<feature type="signal peptide" evidence="1">
    <location>
        <begin position="1"/>
        <end position="17"/>
    </location>
</feature>
<sequence length="125" mass="13288">MIKNFVLFAAMCALVTGNTLSVEDFIKAASAGDFKTLRKFVNPNFAFDNFPGQPNLNTDVASLQPGPGAHVFGQAESSFSSYSNNNGQVSTESGGYGLINKDGVVSSYSFTPKNIVTPVENIPQN</sequence>
<protein>
    <submittedName>
        <fullName evidence="2">Uncharacterized protein</fullName>
    </submittedName>
</protein>
<name>A0A821SPL7_9NEOP</name>
<dbReference type="OrthoDB" id="6869788at2759"/>
<evidence type="ECO:0000313" key="3">
    <source>
        <dbReference type="Proteomes" id="UP000663880"/>
    </source>
</evidence>
<keyword evidence="1" id="KW-0732">Signal</keyword>
<dbReference type="EMBL" id="CAJOBZ010000020">
    <property type="protein sequence ID" value="CAF4863172.1"/>
    <property type="molecule type" value="Genomic_DNA"/>
</dbReference>
<gene>
    <name evidence="2" type="ORF">PMACD_LOCUS8089</name>
</gene>
<dbReference type="AlphaFoldDB" id="A0A821SPL7"/>
<accession>A0A821SPL7</accession>